<dbReference type="Proteomes" id="UP000010478">
    <property type="component" value="Chromosome"/>
</dbReference>
<dbReference type="EMBL" id="CP003614">
    <property type="protein sequence ID" value="AFZ08910.1"/>
    <property type="molecule type" value="Genomic_DNA"/>
</dbReference>
<dbReference type="STRING" id="179408.Osc7112_4618"/>
<keyword evidence="2" id="KW-1185">Reference proteome</keyword>
<name>K9VNV5_9CYAN</name>
<proteinExistence type="predicted"/>
<accession>K9VNV5</accession>
<evidence type="ECO:0000313" key="1">
    <source>
        <dbReference type="EMBL" id="AFZ08910.1"/>
    </source>
</evidence>
<dbReference type="AlphaFoldDB" id="K9VNV5"/>
<gene>
    <name evidence="1" type="ORF">Osc7112_4618</name>
</gene>
<protein>
    <submittedName>
        <fullName evidence="1">Uncharacterized protein</fullName>
    </submittedName>
</protein>
<dbReference type="HOGENOM" id="CLU_2539333_0_0_3"/>
<evidence type="ECO:0000313" key="2">
    <source>
        <dbReference type="Proteomes" id="UP000010478"/>
    </source>
</evidence>
<dbReference type="KEGG" id="oni:Osc7112_4618"/>
<organism evidence="1 2">
    <name type="scientific">Phormidium nigroviride PCC 7112</name>
    <dbReference type="NCBI Taxonomy" id="179408"/>
    <lineage>
        <taxon>Bacteria</taxon>
        <taxon>Bacillati</taxon>
        <taxon>Cyanobacteriota</taxon>
        <taxon>Cyanophyceae</taxon>
        <taxon>Oscillatoriophycideae</taxon>
        <taxon>Oscillatoriales</taxon>
        <taxon>Oscillatoriaceae</taxon>
        <taxon>Phormidium</taxon>
    </lineage>
</organism>
<dbReference type="RefSeq" id="WP_015178149.1">
    <property type="nucleotide sequence ID" value="NZ_CAWLHL010000001.1"/>
</dbReference>
<sequence>MSSYDNLCQHQNNYKENSLKYDWALGRKIDLDGIDRDAQLGKCPRHVLRALRDSLNATVHAPDGEAISLSDKLRSKISSKPEH</sequence>
<reference evidence="1 2" key="1">
    <citation type="submission" date="2012-05" db="EMBL/GenBank/DDBJ databases">
        <title>Finished chromosome of genome of Oscillatoria sp. PCC 7112.</title>
        <authorList>
            <consortium name="US DOE Joint Genome Institute"/>
            <person name="Gugger M."/>
            <person name="Coursin T."/>
            <person name="Rippka R."/>
            <person name="Tandeau De Marsac N."/>
            <person name="Huntemann M."/>
            <person name="Wei C.-L."/>
            <person name="Han J."/>
            <person name="Detter J.C."/>
            <person name="Han C."/>
            <person name="Tapia R."/>
            <person name="Davenport K."/>
            <person name="Daligault H."/>
            <person name="Erkkila T."/>
            <person name="Gu W."/>
            <person name="Munk A.C.C."/>
            <person name="Teshima H."/>
            <person name="Xu Y."/>
            <person name="Chain P."/>
            <person name="Chen A."/>
            <person name="Krypides N."/>
            <person name="Mavromatis K."/>
            <person name="Markowitz V."/>
            <person name="Szeto E."/>
            <person name="Ivanova N."/>
            <person name="Mikhailova N."/>
            <person name="Ovchinnikova G."/>
            <person name="Pagani I."/>
            <person name="Pati A."/>
            <person name="Goodwin L."/>
            <person name="Peters L."/>
            <person name="Pitluck S."/>
            <person name="Woyke T."/>
            <person name="Kerfeld C."/>
        </authorList>
    </citation>
    <scope>NUCLEOTIDE SEQUENCE [LARGE SCALE GENOMIC DNA]</scope>
    <source>
        <strain evidence="1 2">PCC 7112</strain>
    </source>
</reference>